<dbReference type="AlphaFoldDB" id="A0A1X7RI68"/>
<dbReference type="GO" id="GO:0005576">
    <property type="term" value="C:extracellular region"/>
    <property type="evidence" value="ECO:0007669"/>
    <property type="project" value="TreeGrafter"/>
</dbReference>
<proteinExistence type="predicted"/>
<dbReference type="InterPro" id="IPR021054">
    <property type="entry name" value="Cell_wall_mannoprotein_1"/>
</dbReference>
<protein>
    <submittedName>
        <fullName evidence="1">Uncharacterized protein</fullName>
    </submittedName>
</protein>
<sequence>MLRLSKFAQLAASAKNAITTRTAQTPLSNLTTINASVQKLTQIVTAYEGGLLAASPISSQEAALGIEIKNAVADANAMDVQSVEDSRAVIAFINEVLEPSIRACMGAMKGKKEVFVKSSLVGTVTGDMGDLRAQTGTLGKALLAKSPEEERGEGEAALKKVDANFEEALRYFA</sequence>
<evidence type="ECO:0000313" key="2">
    <source>
        <dbReference type="Proteomes" id="UP000215127"/>
    </source>
</evidence>
<dbReference type="PANTHER" id="PTHR38123:SF5">
    <property type="entry name" value="CELL WALL GALACTOMANNOPROTEIN"/>
    <property type="match status" value="1"/>
</dbReference>
<keyword evidence="2" id="KW-1185">Reference proteome</keyword>
<accession>A0A1X7RI68</accession>
<dbReference type="Pfam" id="PF12296">
    <property type="entry name" value="HsbA"/>
    <property type="match status" value="1"/>
</dbReference>
<dbReference type="STRING" id="1276538.A0A1X7RI68"/>
<gene>
    <name evidence="1" type="ORF">ZT3D7_G2256</name>
</gene>
<reference evidence="1 2" key="1">
    <citation type="submission" date="2016-06" db="EMBL/GenBank/DDBJ databases">
        <authorList>
            <person name="Kjaerup R.B."/>
            <person name="Dalgaard T.S."/>
            <person name="Juul-Madsen H.R."/>
        </authorList>
    </citation>
    <scope>NUCLEOTIDE SEQUENCE [LARGE SCALE GENOMIC DNA]</scope>
</reference>
<organism evidence="1 2">
    <name type="scientific">Zymoseptoria tritici (strain ST99CH_3D7)</name>
    <dbReference type="NCBI Taxonomy" id="1276538"/>
    <lineage>
        <taxon>Eukaryota</taxon>
        <taxon>Fungi</taxon>
        <taxon>Dikarya</taxon>
        <taxon>Ascomycota</taxon>
        <taxon>Pezizomycotina</taxon>
        <taxon>Dothideomycetes</taxon>
        <taxon>Dothideomycetidae</taxon>
        <taxon>Mycosphaerellales</taxon>
        <taxon>Mycosphaerellaceae</taxon>
        <taxon>Zymoseptoria</taxon>
    </lineage>
</organism>
<dbReference type="Gene3D" id="1.20.1280.140">
    <property type="match status" value="1"/>
</dbReference>
<name>A0A1X7RI68_ZYMT9</name>
<evidence type="ECO:0000313" key="1">
    <source>
        <dbReference type="EMBL" id="SMQ47109.1"/>
    </source>
</evidence>
<dbReference type="PANTHER" id="PTHR38123">
    <property type="entry name" value="CELL WALL SERINE-THREONINE-RICH GALACTOMANNOPROTEIN MP1 (AFU_ORTHOLOGUE AFUA_4G03240)"/>
    <property type="match status" value="1"/>
</dbReference>
<dbReference type="EMBL" id="LT853693">
    <property type="protein sequence ID" value="SMQ47109.1"/>
    <property type="molecule type" value="Genomic_DNA"/>
</dbReference>
<dbReference type="Proteomes" id="UP000215127">
    <property type="component" value="Chromosome 2"/>
</dbReference>